<sequence>MLALRLTRAAHPAVHARRLAVSAAATGTGFLLLSTLGHALTHPEATASSALRLAWCAIPLTATVYFAMAVARTDPATRPRPGLAAIGLGPARLMAVSATTTALSTLFGSTLALLIFLHLRGDLTGLPFDGAASDFLAANHPLPLPASLTLLALVPLTSSTAVALMLRPRDTQVAAHATHRALSGFTKRTTRETFGSYGRFGSRSNTNHKNDPAEDEPAAAEPPVTPAADTRTHATPPHPAAASRPAPPTAPHPLDLPRVAAGSRAARGGTGGRSGTPPARASDNTPTPAPHPAAPTPSPTALPWGAATLAAGLAVEAYAARTTSTPLALPAGLPTGPAAVLLGWTLTALGLALAGPGLTHLCGRLLQTFRPGALRLLAGRGLMEESERIGRPLGILCAVLSGAYTMATLNGDRPTGPLSTLGVLLVTGCALGTLLTAAVESRQSRADTTAALLRLGAPAKTLRTAAAVRTAALLLVFTPLTLAVAQLATLPLAT</sequence>
<feature type="compositionally biased region" description="Low complexity" evidence="1">
    <location>
        <begin position="252"/>
        <end position="267"/>
    </location>
</feature>
<keyword evidence="4" id="KW-1185">Reference proteome</keyword>
<gene>
    <name evidence="3" type="ORF">ACKI18_12235</name>
</gene>
<dbReference type="EMBL" id="JBJVNI010000006">
    <property type="protein sequence ID" value="MFM9609476.1"/>
    <property type="molecule type" value="Genomic_DNA"/>
</dbReference>
<accession>A0ABW9HNN9</accession>
<evidence type="ECO:0000313" key="3">
    <source>
        <dbReference type="EMBL" id="MFM9609476.1"/>
    </source>
</evidence>
<keyword evidence="2" id="KW-0472">Membrane</keyword>
<feature type="transmembrane region" description="Helical" evidence="2">
    <location>
        <begin position="470"/>
        <end position="493"/>
    </location>
</feature>
<feature type="compositionally biased region" description="Low complexity" evidence="1">
    <location>
        <begin position="219"/>
        <end position="244"/>
    </location>
</feature>
<keyword evidence="2" id="KW-1133">Transmembrane helix</keyword>
<organism evidence="3 4">
    <name type="scientific">Streptomyces niveiscabiei</name>
    <dbReference type="NCBI Taxonomy" id="164115"/>
    <lineage>
        <taxon>Bacteria</taxon>
        <taxon>Bacillati</taxon>
        <taxon>Actinomycetota</taxon>
        <taxon>Actinomycetes</taxon>
        <taxon>Kitasatosporales</taxon>
        <taxon>Streptomycetaceae</taxon>
        <taxon>Streptomyces</taxon>
    </lineage>
</organism>
<feature type="region of interest" description="Disordered" evidence="1">
    <location>
        <begin position="193"/>
        <end position="302"/>
    </location>
</feature>
<comment type="caution">
    <text evidence="3">The sequence shown here is derived from an EMBL/GenBank/DDBJ whole genome shotgun (WGS) entry which is preliminary data.</text>
</comment>
<evidence type="ECO:0000256" key="2">
    <source>
        <dbReference type="SAM" id="Phobius"/>
    </source>
</evidence>
<feature type="transmembrane region" description="Helical" evidence="2">
    <location>
        <begin position="144"/>
        <end position="166"/>
    </location>
</feature>
<feature type="transmembrane region" description="Helical" evidence="2">
    <location>
        <begin position="389"/>
        <end position="407"/>
    </location>
</feature>
<keyword evidence="2" id="KW-0812">Transmembrane</keyword>
<reference evidence="3 4" key="1">
    <citation type="submission" date="2024-12" db="EMBL/GenBank/DDBJ databases">
        <title>Forecasting of Potato common scab and diversities of Pathogenic streptomyces spp. in china.</title>
        <authorList>
            <person name="Handique U."/>
            <person name="Wu J."/>
        </authorList>
    </citation>
    <scope>NUCLEOTIDE SEQUENCE [LARGE SCALE GENOMIC DNA]</scope>
    <source>
        <strain evidence="3 4">ZRIMU1530</strain>
    </source>
</reference>
<feature type="transmembrane region" description="Helical" evidence="2">
    <location>
        <begin position="419"/>
        <end position="439"/>
    </location>
</feature>
<protein>
    <recommendedName>
        <fullName evidence="5">Integral membrane protein</fullName>
    </recommendedName>
</protein>
<evidence type="ECO:0008006" key="5">
    <source>
        <dbReference type="Google" id="ProtNLM"/>
    </source>
</evidence>
<feature type="compositionally biased region" description="Pro residues" evidence="1">
    <location>
        <begin position="287"/>
        <end position="300"/>
    </location>
</feature>
<evidence type="ECO:0000313" key="4">
    <source>
        <dbReference type="Proteomes" id="UP001631957"/>
    </source>
</evidence>
<proteinExistence type="predicted"/>
<name>A0ABW9HNN9_9ACTN</name>
<feature type="transmembrane region" description="Helical" evidence="2">
    <location>
        <begin position="49"/>
        <end position="71"/>
    </location>
</feature>
<dbReference type="Proteomes" id="UP001631957">
    <property type="component" value="Unassembled WGS sequence"/>
</dbReference>
<feature type="transmembrane region" description="Helical" evidence="2">
    <location>
        <begin position="92"/>
        <end position="119"/>
    </location>
</feature>
<dbReference type="RefSeq" id="WP_109364424.1">
    <property type="nucleotide sequence ID" value="NZ_JBJVNI010000006.1"/>
</dbReference>
<evidence type="ECO:0000256" key="1">
    <source>
        <dbReference type="SAM" id="MobiDB-lite"/>
    </source>
</evidence>